<evidence type="ECO:0000256" key="6">
    <source>
        <dbReference type="ARBA" id="ARBA00023146"/>
    </source>
</evidence>
<keyword evidence="3" id="KW-0547">Nucleotide-binding</keyword>
<sequence>AHPNRKQALIISHWPQNQLPRNTSSIKKFEILQALVAVRNARAEYSVEPAKRISASVVASNEEEKEVLALLTRLDLQNLHFTNSPPGDADQSVHLVAGEGLEAYLPLADMVDISAEVERLTKRLSKMQKEYDGFKAKLSSPK</sequence>
<evidence type="ECO:0000256" key="8">
    <source>
        <dbReference type="ARBA" id="ARBA00047552"/>
    </source>
</evidence>
<keyword evidence="4" id="KW-0067">ATP-binding</keyword>
<dbReference type="InterPro" id="IPR002303">
    <property type="entry name" value="Valyl-tRNA_ligase"/>
</dbReference>
<evidence type="ECO:0000256" key="3">
    <source>
        <dbReference type="ARBA" id="ARBA00022741"/>
    </source>
</evidence>
<dbReference type="PANTHER" id="PTHR11946">
    <property type="entry name" value="VALYL-TRNA SYNTHETASES"/>
    <property type="match status" value="1"/>
</dbReference>
<dbReference type="InterPro" id="IPR009080">
    <property type="entry name" value="tRNAsynth_Ia_anticodon-bd"/>
</dbReference>
<evidence type="ECO:0000256" key="2">
    <source>
        <dbReference type="ARBA" id="ARBA00022598"/>
    </source>
</evidence>
<dbReference type="Proteomes" id="UP001341840">
    <property type="component" value="Unassembled WGS sequence"/>
</dbReference>
<dbReference type="EC" id="6.1.1.9" evidence="1"/>
<dbReference type="Gene3D" id="1.10.287.380">
    <property type="entry name" value="Valyl-tRNA synthetase, C-terminal domain"/>
    <property type="match status" value="1"/>
</dbReference>
<evidence type="ECO:0000256" key="4">
    <source>
        <dbReference type="ARBA" id="ARBA00022840"/>
    </source>
</evidence>
<evidence type="ECO:0000256" key="1">
    <source>
        <dbReference type="ARBA" id="ARBA00013169"/>
    </source>
</evidence>
<keyword evidence="11" id="KW-1185">Reference proteome</keyword>
<organism evidence="10 11">
    <name type="scientific">Stylosanthes scabra</name>
    <dbReference type="NCBI Taxonomy" id="79078"/>
    <lineage>
        <taxon>Eukaryota</taxon>
        <taxon>Viridiplantae</taxon>
        <taxon>Streptophyta</taxon>
        <taxon>Embryophyta</taxon>
        <taxon>Tracheophyta</taxon>
        <taxon>Spermatophyta</taxon>
        <taxon>Magnoliopsida</taxon>
        <taxon>eudicotyledons</taxon>
        <taxon>Gunneridae</taxon>
        <taxon>Pentapetalae</taxon>
        <taxon>rosids</taxon>
        <taxon>fabids</taxon>
        <taxon>Fabales</taxon>
        <taxon>Fabaceae</taxon>
        <taxon>Papilionoideae</taxon>
        <taxon>50 kb inversion clade</taxon>
        <taxon>dalbergioids sensu lato</taxon>
        <taxon>Dalbergieae</taxon>
        <taxon>Pterocarpus clade</taxon>
        <taxon>Stylosanthes</taxon>
    </lineage>
</organism>
<proteinExistence type="predicted"/>
<dbReference type="EMBL" id="JASCZI010275140">
    <property type="protein sequence ID" value="MED6226373.1"/>
    <property type="molecule type" value="Genomic_DNA"/>
</dbReference>
<comment type="catalytic activity">
    <reaction evidence="8">
        <text>tRNA(Val) + L-valine + ATP = L-valyl-tRNA(Val) + AMP + diphosphate</text>
        <dbReference type="Rhea" id="RHEA:10704"/>
        <dbReference type="Rhea" id="RHEA-COMP:9672"/>
        <dbReference type="Rhea" id="RHEA-COMP:9708"/>
        <dbReference type="ChEBI" id="CHEBI:30616"/>
        <dbReference type="ChEBI" id="CHEBI:33019"/>
        <dbReference type="ChEBI" id="CHEBI:57762"/>
        <dbReference type="ChEBI" id="CHEBI:78442"/>
        <dbReference type="ChEBI" id="CHEBI:78537"/>
        <dbReference type="ChEBI" id="CHEBI:456215"/>
        <dbReference type="EC" id="6.1.1.9"/>
    </reaction>
</comment>
<feature type="coiled-coil region" evidence="9">
    <location>
        <begin position="110"/>
        <end position="137"/>
    </location>
</feature>
<protein>
    <recommendedName>
        <fullName evidence="1">valine--tRNA ligase</fullName>
        <ecNumber evidence="1">6.1.1.9</ecNumber>
    </recommendedName>
    <alternativeName>
        <fullName evidence="7">Valyl-tRNA synthetase</fullName>
    </alternativeName>
</protein>
<keyword evidence="2" id="KW-0436">Ligase</keyword>
<evidence type="ECO:0000313" key="10">
    <source>
        <dbReference type="EMBL" id="MED6226373.1"/>
    </source>
</evidence>
<accession>A0ABU6ZWI4</accession>
<comment type="caution">
    <text evidence="10">The sequence shown here is derived from an EMBL/GenBank/DDBJ whole genome shotgun (WGS) entry which is preliminary data.</text>
</comment>
<name>A0ABU6ZWI4_9FABA</name>
<keyword evidence="5" id="KW-0648">Protein biosynthesis</keyword>
<keyword evidence="6" id="KW-0030">Aminoacyl-tRNA synthetase</keyword>
<gene>
    <name evidence="10" type="ORF">PIB30_103059</name>
</gene>
<dbReference type="InterPro" id="IPR037118">
    <property type="entry name" value="Val-tRNA_synth_C_sf"/>
</dbReference>
<evidence type="ECO:0000313" key="11">
    <source>
        <dbReference type="Proteomes" id="UP001341840"/>
    </source>
</evidence>
<evidence type="ECO:0000256" key="9">
    <source>
        <dbReference type="SAM" id="Coils"/>
    </source>
</evidence>
<dbReference type="PANTHER" id="PTHR11946:SF93">
    <property type="entry name" value="VALINE--TRNA LIGASE, CHLOROPLASTIC_MITOCHONDRIAL 2"/>
    <property type="match status" value="1"/>
</dbReference>
<dbReference type="SUPFAM" id="SSF47323">
    <property type="entry name" value="Anticodon-binding domain of a subclass of class I aminoacyl-tRNA synthetases"/>
    <property type="match status" value="1"/>
</dbReference>
<keyword evidence="9" id="KW-0175">Coiled coil</keyword>
<feature type="non-terminal residue" evidence="10">
    <location>
        <position position="1"/>
    </location>
</feature>
<evidence type="ECO:0000256" key="5">
    <source>
        <dbReference type="ARBA" id="ARBA00022917"/>
    </source>
</evidence>
<feature type="non-terminal residue" evidence="10">
    <location>
        <position position="142"/>
    </location>
</feature>
<evidence type="ECO:0000256" key="7">
    <source>
        <dbReference type="ARBA" id="ARBA00029936"/>
    </source>
</evidence>
<reference evidence="10 11" key="1">
    <citation type="journal article" date="2023" name="Plants (Basel)">
        <title>Bridging the Gap: Combining Genomics and Transcriptomics Approaches to Understand Stylosanthes scabra, an Orphan Legume from the Brazilian Caatinga.</title>
        <authorList>
            <person name="Ferreira-Neto J.R.C."/>
            <person name="da Silva M.D."/>
            <person name="Binneck E."/>
            <person name="de Melo N.F."/>
            <person name="da Silva R.H."/>
            <person name="de Melo A.L.T.M."/>
            <person name="Pandolfi V."/>
            <person name="Bustamante F.O."/>
            <person name="Brasileiro-Vidal A.C."/>
            <person name="Benko-Iseppon A.M."/>
        </authorList>
    </citation>
    <scope>NUCLEOTIDE SEQUENCE [LARGE SCALE GENOMIC DNA]</scope>
    <source>
        <tissue evidence="10">Leaves</tissue>
    </source>
</reference>